<evidence type="ECO:0000256" key="1">
    <source>
        <dbReference type="ARBA" id="ARBA00004123"/>
    </source>
</evidence>
<evidence type="ECO:0000259" key="3">
    <source>
        <dbReference type="Pfam" id="PF07859"/>
    </source>
</evidence>
<protein>
    <submittedName>
        <fullName evidence="4">AB hydrolase superfamily</fullName>
    </submittedName>
</protein>
<dbReference type="OrthoDB" id="408631at2759"/>
<dbReference type="SUPFAM" id="SSF53474">
    <property type="entry name" value="alpha/beta-Hydrolases"/>
    <property type="match status" value="1"/>
</dbReference>
<dbReference type="InterPro" id="IPR013094">
    <property type="entry name" value="AB_hydrolase_3"/>
</dbReference>
<dbReference type="GO" id="GO:0005634">
    <property type="term" value="C:nucleus"/>
    <property type="evidence" value="ECO:0007669"/>
    <property type="project" value="UniProtKB-SubCell"/>
</dbReference>
<dbReference type="EMBL" id="JAAOAQ010000226">
    <property type="protein sequence ID" value="KAF5560751.1"/>
    <property type="molecule type" value="Genomic_DNA"/>
</dbReference>
<dbReference type="Pfam" id="PF07859">
    <property type="entry name" value="Abhydrolase_3"/>
    <property type="match status" value="1"/>
</dbReference>
<gene>
    <name evidence="4" type="ORF">FPHYL_6463</name>
</gene>
<evidence type="ECO:0000256" key="2">
    <source>
        <dbReference type="ARBA" id="ARBA00023242"/>
    </source>
</evidence>
<dbReference type="InterPro" id="IPR029058">
    <property type="entry name" value="AB_hydrolase_fold"/>
</dbReference>
<dbReference type="PANTHER" id="PTHR37534:SF46">
    <property type="entry name" value="ZN(II)2CYS6 TRANSCRIPTION FACTOR (EUROFUNG)"/>
    <property type="match status" value="1"/>
</dbReference>
<feature type="domain" description="Alpha/beta hydrolase fold-3" evidence="3">
    <location>
        <begin position="164"/>
        <end position="387"/>
    </location>
</feature>
<dbReference type="GO" id="GO:0016787">
    <property type="term" value="F:hydrolase activity"/>
    <property type="evidence" value="ECO:0007669"/>
    <property type="project" value="UniProtKB-KW"/>
</dbReference>
<comment type="caution">
    <text evidence="4">The sequence shown here is derived from an EMBL/GenBank/DDBJ whole genome shotgun (WGS) entry which is preliminary data.</text>
</comment>
<evidence type="ECO:0000313" key="5">
    <source>
        <dbReference type="Proteomes" id="UP000582016"/>
    </source>
</evidence>
<organism evidence="4 5">
    <name type="scientific">Fusarium phyllophilum</name>
    <dbReference type="NCBI Taxonomy" id="47803"/>
    <lineage>
        <taxon>Eukaryota</taxon>
        <taxon>Fungi</taxon>
        <taxon>Dikarya</taxon>
        <taxon>Ascomycota</taxon>
        <taxon>Pezizomycotina</taxon>
        <taxon>Sordariomycetes</taxon>
        <taxon>Hypocreomycetidae</taxon>
        <taxon>Hypocreales</taxon>
        <taxon>Nectriaceae</taxon>
        <taxon>Fusarium</taxon>
        <taxon>Fusarium fujikuroi species complex</taxon>
    </lineage>
</organism>
<dbReference type="Pfam" id="PF11951">
    <property type="entry name" value="Fungal_trans_2"/>
    <property type="match status" value="1"/>
</dbReference>
<dbReference type="Gene3D" id="3.40.50.1820">
    <property type="entry name" value="alpha/beta hydrolase"/>
    <property type="match status" value="1"/>
</dbReference>
<comment type="subcellular location">
    <subcellularLocation>
        <location evidence="1">Nucleus</location>
    </subcellularLocation>
</comment>
<keyword evidence="5" id="KW-1185">Reference proteome</keyword>
<sequence>MQPSENHHQLRARLTRIVIAIRIGTCAGTGCDGGENRFIQESIDLASDSSHSQLIHPRYRMLAAIAMTQDTKHEALQPVHPSMKGKLDPVFEKLYNDNVANTPLKPIDLGILRSKYSVLYSYGTGPAPDVARQYDTQIVTHEGITLDVRVYEPDIAGPWPVHIDYHGGGWGLGDLDTESHICKHICNVAGVAVIDVAYRLVPENAFPCGVTDSFAALKYIYEKGAERFSIDPERISVGGVSAGGFISLALAHMARDAGIPLKLVAVGTPVIDDLSQYSSASDSPFKSMQENEHAPTLNWGRLAWFDKLKWSSLGSTPEEIAEKRAQIPAIYGNLFKADNFKNLAKTVIYTAGADPLRDEGEAYGLKLIEHGNEVTMKRFPGVPHPFMHMDKDLWQAKEFILQTAGAIRTALHGLYAEQVLDLSSETSPSPNPSPGSVQSNVDLSIADLLCQMSTAVPVDGADVDMTATLPELSWDLTTDPGWLDILPETPPVAEDSPDSLPNTTLTLYTPSLVPDMTSPHDKALLNHYSNIVASVLSRHPNTTSNPYLSYLVPMAVSNQLILHCVLALSATHWQKLQPDMRDRALYHKGQATQSLAGLLPHVDGGSVDVALVSCLLLCMSELFDGTSAGWKLHLQGAKRLLSTVKSQTGGNLAGHFKFFVKLARFLDSAATTSTCKPPLIDDKTVTTTPEPTEDSSNDDAAVYGIPKELFHMVDRVNNLASKRGTRVDEASEALFREEAERVQGRLDNWAYDYGGLAGAVASLSPTNDDVLHATTAYEWALRLRLHQITEGYSLTEKVFECVQHILDSAQKIRYGSPLESCLLFPLVMAGGACNCLEQRMVVQDRLMIMERTCGFGYVHQSRELVETVWKRRETESMVNWARIRYEEMGGLALY</sequence>
<proteinExistence type="predicted"/>
<evidence type="ECO:0000313" key="4">
    <source>
        <dbReference type="EMBL" id="KAF5560751.1"/>
    </source>
</evidence>
<dbReference type="AlphaFoldDB" id="A0A8H5NBN2"/>
<keyword evidence="4" id="KW-0378">Hydrolase</keyword>
<name>A0A8H5NBN2_9HYPO</name>
<dbReference type="PANTHER" id="PTHR37534">
    <property type="entry name" value="TRANSCRIPTIONAL ACTIVATOR PROTEIN UGA3"/>
    <property type="match status" value="1"/>
</dbReference>
<accession>A0A8H5NBN2</accession>
<dbReference type="Proteomes" id="UP000582016">
    <property type="component" value="Unassembled WGS sequence"/>
</dbReference>
<reference evidence="4 5" key="1">
    <citation type="submission" date="2020-05" db="EMBL/GenBank/DDBJ databases">
        <title>Identification and distribution of gene clusters putatively required for synthesis of sphingolipid metabolism inhibitors in phylogenetically diverse species of the filamentous fungus Fusarium.</title>
        <authorList>
            <person name="Kim H.-S."/>
            <person name="Busman M."/>
            <person name="Brown D.W."/>
            <person name="Divon H."/>
            <person name="Uhlig S."/>
            <person name="Proctor R.H."/>
        </authorList>
    </citation>
    <scope>NUCLEOTIDE SEQUENCE [LARGE SCALE GENOMIC DNA]</scope>
    <source>
        <strain evidence="4 5">NRRL 13617</strain>
    </source>
</reference>
<dbReference type="InterPro" id="IPR021858">
    <property type="entry name" value="Fun_TF"/>
</dbReference>
<keyword evidence="2" id="KW-0539">Nucleus</keyword>